<dbReference type="Proteomes" id="UP001364764">
    <property type="component" value="Chromosome"/>
</dbReference>
<accession>A0ABD8B1D7</accession>
<dbReference type="GO" id="GO:0016020">
    <property type="term" value="C:membrane"/>
    <property type="evidence" value="ECO:0007669"/>
    <property type="project" value="UniProtKB-SubCell"/>
</dbReference>
<dbReference type="PANTHER" id="PTHR46825">
    <property type="entry name" value="D-ALANYL-D-ALANINE-CARBOXYPEPTIDASE/ENDOPEPTIDASE AMPH"/>
    <property type="match status" value="1"/>
</dbReference>
<evidence type="ECO:0000256" key="1">
    <source>
        <dbReference type="ARBA" id="ARBA00004370"/>
    </source>
</evidence>
<dbReference type="SUPFAM" id="SSF56601">
    <property type="entry name" value="beta-lactamase/transpeptidase-like"/>
    <property type="match status" value="1"/>
</dbReference>
<evidence type="ECO:0000256" key="2">
    <source>
        <dbReference type="ARBA" id="ARBA00023136"/>
    </source>
</evidence>
<comment type="subcellular location">
    <subcellularLocation>
        <location evidence="1">Membrane</location>
    </subcellularLocation>
</comment>
<evidence type="ECO:0000313" key="5">
    <source>
        <dbReference type="EMBL" id="WWP23655.1"/>
    </source>
</evidence>
<dbReference type="GO" id="GO:0016787">
    <property type="term" value="F:hydrolase activity"/>
    <property type="evidence" value="ECO:0007669"/>
    <property type="project" value="UniProtKB-KW"/>
</dbReference>
<feature type="signal peptide" evidence="3">
    <location>
        <begin position="1"/>
        <end position="39"/>
    </location>
</feature>
<dbReference type="InterPro" id="IPR012338">
    <property type="entry name" value="Beta-lactam/transpept-like"/>
</dbReference>
<feature type="chain" id="PRO_5044749057" evidence="3">
    <location>
        <begin position="40"/>
        <end position="708"/>
    </location>
</feature>
<protein>
    <submittedName>
        <fullName evidence="5">Serine hydrolase domain-containing protein</fullName>
        <ecNumber evidence="5">3.1.1.103</ecNumber>
    </submittedName>
</protein>
<dbReference type="AlphaFoldDB" id="A0ABD8B1D7"/>
<dbReference type="RefSeq" id="WP_338708949.1">
    <property type="nucleotide sequence ID" value="NZ_CP145892.1"/>
</dbReference>
<dbReference type="InterPro" id="IPR050491">
    <property type="entry name" value="AmpC-like"/>
</dbReference>
<dbReference type="Pfam" id="PF00144">
    <property type="entry name" value="Beta-lactamase"/>
    <property type="match status" value="1"/>
</dbReference>
<keyword evidence="2" id="KW-0472">Membrane</keyword>
<evidence type="ECO:0000259" key="4">
    <source>
        <dbReference type="Pfam" id="PF00144"/>
    </source>
</evidence>
<gene>
    <name evidence="5" type="ORF">V6668_14315</name>
</gene>
<dbReference type="EMBL" id="CP145892">
    <property type="protein sequence ID" value="WWP23655.1"/>
    <property type="molecule type" value="Genomic_DNA"/>
</dbReference>
<feature type="domain" description="Beta-lactamase-related" evidence="4">
    <location>
        <begin position="66"/>
        <end position="396"/>
    </location>
</feature>
<keyword evidence="5" id="KW-0378">Hydrolase</keyword>
<dbReference type="Gene3D" id="3.40.710.10">
    <property type="entry name" value="DD-peptidase/beta-lactamase superfamily"/>
    <property type="match status" value="1"/>
</dbReference>
<name>A0ABD8B1D7_PAEAM</name>
<keyword evidence="3" id="KW-0732">Signal</keyword>
<dbReference type="GeneID" id="93476662"/>
<dbReference type="EC" id="3.1.1.103" evidence="5"/>
<evidence type="ECO:0000256" key="3">
    <source>
        <dbReference type="SAM" id="SignalP"/>
    </source>
</evidence>
<evidence type="ECO:0000313" key="6">
    <source>
        <dbReference type="Proteomes" id="UP001364764"/>
    </source>
</evidence>
<proteinExistence type="predicted"/>
<dbReference type="PANTHER" id="PTHR46825:SF11">
    <property type="entry name" value="PENICILLIN-BINDING PROTEIN 4"/>
    <property type="match status" value="1"/>
</dbReference>
<organism evidence="5 6">
    <name type="scientific">Paenibacillus amylolyticus</name>
    <dbReference type="NCBI Taxonomy" id="1451"/>
    <lineage>
        <taxon>Bacteria</taxon>
        <taxon>Bacillati</taxon>
        <taxon>Bacillota</taxon>
        <taxon>Bacilli</taxon>
        <taxon>Bacillales</taxon>
        <taxon>Paenibacillaceae</taxon>
        <taxon>Paenibacillus</taxon>
    </lineage>
</organism>
<reference evidence="5 6" key="1">
    <citation type="submission" date="2024-02" db="EMBL/GenBank/DDBJ databases">
        <title>Complete sequences of two Paenibacillus sp. strains and one Lysinibacillus strain isolated from the environment on STAA medium highlight biotechnological potential.</title>
        <authorList>
            <person name="Attere S.A."/>
            <person name="Piche L.C."/>
            <person name="Intertaglia L."/>
            <person name="Lami R."/>
            <person name="Charette S.J."/>
            <person name="Vincent A.T."/>
        </authorList>
    </citation>
    <scope>NUCLEOTIDE SEQUENCE [LARGE SCALE GENOMIC DNA]</scope>
    <source>
        <strain evidence="5 6">Y5S-7</strain>
    </source>
</reference>
<dbReference type="InterPro" id="IPR001466">
    <property type="entry name" value="Beta-lactam-related"/>
</dbReference>
<sequence length="708" mass="77240">MKPREVTKLKISVRAAKKRNTIAAVTLMLTILAPMSAMAAPAPMNNSNLTYETTKKAVIEKAKLLTETYGTTSLQYALIDGGEIVVSGQTGKNDINDKVPLTSNTVYGIGSTSKMMLTAAVMKLVDEGKIDLDAPVVNYMPDFTMKDNRYKQITPRMLLNHSSGLLGTSTSNATLYGDNDTYSHDTFLEQLANQNLKADPGAYSVYSNDGFTLAEILVERVSGIGYTAFIHKYFTEPLDMKHTKTPQDVVNPSDMAAIYSPFYEGPLPKENYNIIGTGGLYSTAEDLVKFSRIFTGEVDGILSSKSVKAMAQEEYRRGMWPEDSDTLMSYGLGWDSVNLFPFNEYGIKAVMKGGDTLSYQSSLVVLPEYNMAAAVISSGGSSLTNHFIANELLLSALEEKGVIKERKPEKSFGVPVKANMPKGISKYAGIYGGNNSVMKIKINTAGKMTVSSLAAPSNPAQEYTYTADGTFVNNEGTDKLKFVVEKNGKTYLWSRSYISVPGLGQLAFSEYNGEKLEANKLSKEINAAWAKRDGKKYYLVNEKYTSMLYLNATSILPIQLNKENPGYMSNNKIIGANEAANQLQIPGTAGRDTMDIHFSKKNGGEYLTFSGYVYASEEMVKPIYSGKRSATTIQADGYAKWFSVPATAKGKVMTVKLPANGAFAVYDQTGICINHSVVSGKNNVVLPENGRIVFAGEVGSKFEISLKK</sequence>